<dbReference type="GO" id="GO:0004803">
    <property type="term" value="F:transposase activity"/>
    <property type="evidence" value="ECO:0007669"/>
    <property type="project" value="InterPro"/>
</dbReference>
<proteinExistence type="predicted"/>
<dbReference type="AlphaFoldDB" id="B6IVJ4"/>
<dbReference type="HOGENOM" id="CLU_055261_0_2_5"/>
<evidence type="ECO:0000256" key="1">
    <source>
        <dbReference type="SAM" id="MobiDB-lite"/>
    </source>
</evidence>
<dbReference type="GO" id="GO:0006313">
    <property type="term" value="P:DNA transposition"/>
    <property type="evidence" value="ECO:0007669"/>
    <property type="project" value="InterPro"/>
</dbReference>
<dbReference type="STRING" id="414684.RC1_2950"/>
<keyword evidence="4" id="KW-1185">Reference proteome</keyword>
<dbReference type="KEGG" id="rce:RC1_2950"/>
<evidence type="ECO:0000259" key="2">
    <source>
        <dbReference type="Pfam" id="PF01609"/>
    </source>
</evidence>
<sequence>MLFQTIHDVALMIDRERAGRDASSSAGIVDSQSVKSPAARERGDDAGKKINGRKRHIAVDTDGCLLMVNLTTADISDSAGARTILEVMRKRWPWMKHLFADNAYDRKTLMDKAASLDFTVEVVQRTDTEPGFKVVPRRWVVERAFGWMTCWRRLVRDDEARIDISGGMIQLAMASLLLRRVCH</sequence>
<dbReference type="PANTHER" id="PTHR30007">
    <property type="entry name" value="PHP DOMAIN PROTEIN"/>
    <property type="match status" value="1"/>
</dbReference>
<evidence type="ECO:0000313" key="3">
    <source>
        <dbReference type="EMBL" id="ACJ00318.1"/>
    </source>
</evidence>
<dbReference type="Proteomes" id="UP000001591">
    <property type="component" value="Chromosome"/>
</dbReference>
<gene>
    <name evidence="3" type="ordered locus">RC1_2950</name>
</gene>
<dbReference type="InterPro" id="IPR002559">
    <property type="entry name" value="Transposase_11"/>
</dbReference>
<dbReference type="Pfam" id="PF01609">
    <property type="entry name" value="DDE_Tnp_1"/>
    <property type="match status" value="1"/>
</dbReference>
<dbReference type="PANTHER" id="PTHR30007:SF0">
    <property type="entry name" value="TRANSPOSASE"/>
    <property type="match status" value="1"/>
</dbReference>
<name>B6IVJ4_RHOCS</name>
<feature type="compositionally biased region" description="Polar residues" evidence="1">
    <location>
        <begin position="22"/>
        <end position="35"/>
    </location>
</feature>
<dbReference type="EMBL" id="CP000613">
    <property type="protein sequence ID" value="ACJ00318.1"/>
    <property type="molecule type" value="Genomic_DNA"/>
</dbReference>
<dbReference type="eggNOG" id="COG3293">
    <property type="taxonomic scope" value="Bacteria"/>
</dbReference>
<feature type="compositionally biased region" description="Basic and acidic residues" evidence="1">
    <location>
        <begin position="38"/>
        <end position="48"/>
    </location>
</feature>
<evidence type="ECO:0000313" key="4">
    <source>
        <dbReference type="Proteomes" id="UP000001591"/>
    </source>
</evidence>
<feature type="region of interest" description="Disordered" evidence="1">
    <location>
        <begin position="22"/>
        <end position="50"/>
    </location>
</feature>
<protein>
    <submittedName>
        <fullName evidence="3">Transposase, is4 family</fullName>
    </submittedName>
</protein>
<organism evidence="3 4">
    <name type="scientific">Rhodospirillum centenum (strain ATCC 51521 / SW)</name>
    <dbReference type="NCBI Taxonomy" id="414684"/>
    <lineage>
        <taxon>Bacteria</taxon>
        <taxon>Pseudomonadati</taxon>
        <taxon>Pseudomonadota</taxon>
        <taxon>Alphaproteobacteria</taxon>
        <taxon>Rhodospirillales</taxon>
        <taxon>Rhodospirillaceae</taxon>
        <taxon>Rhodospirillum</taxon>
    </lineage>
</organism>
<feature type="domain" description="Transposase IS4-like" evidence="2">
    <location>
        <begin position="24"/>
        <end position="176"/>
    </location>
</feature>
<accession>B6IVJ4</accession>
<dbReference type="GO" id="GO:0003677">
    <property type="term" value="F:DNA binding"/>
    <property type="evidence" value="ECO:0007669"/>
    <property type="project" value="InterPro"/>
</dbReference>
<dbReference type="NCBIfam" id="NF033580">
    <property type="entry name" value="transpos_IS5_3"/>
    <property type="match status" value="1"/>
</dbReference>
<reference evidence="3 4" key="1">
    <citation type="journal article" date="2010" name="BMC Genomics">
        <title>Metabolic flexibility revealed in the genome of the cyst-forming alpha-1 proteobacterium Rhodospirillum centenum.</title>
        <authorList>
            <person name="Lu Y.K."/>
            <person name="Marden J."/>
            <person name="Han M."/>
            <person name="Swingley W.D."/>
            <person name="Mastrian S.D."/>
            <person name="Chowdhury S.R."/>
            <person name="Hao J."/>
            <person name="Helmy T."/>
            <person name="Kim S."/>
            <person name="Kurdoglu A.A."/>
            <person name="Matthies H.J."/>
            <person name="Rollo D."/>
            <person name="Stothard P."/>
            <person name="Blankenship R.E."/>
            <person name="Bauer C.E."/>
            <person name="Touchman J.W."/>
        </authorList>
    </citation>
    <scope>NUCLEOTIDE SEQUENCE [LARGE SCALE GENOMIC DNA]</scope>
    <source>
        <strain evidence="4">ATCC 51521 / SW</strain>
    </source>
</reference>